<evidence type="ECO:0000256" key="5">
    <source>
        <dbReference type="SAM" id="Coils"/>
    </source>
</evidence>
<reference evidence="8" key="1">
    <citation type="journal article" date="2023" name="G3 (Bethesda)">
        <title>Whole genome assemblies of Zophobas morio and Tenebrio molitor.</title>
        <authorList>
            <person name="Kaur S."/>
            <person name="Stinson S.A."/>
            <person name="diCenzo G.C."/>
        </authorList>
    </citation>
    <scope>NUCLEOTIDE SEQUENCE</scope>
    <source>
        <strain evidence="8">QUZm001</strain>
    </source>
</reference>
<accession>A0AA38MA43</accession>
<gene>
    <name evidence="8" type="ORF">Zmor_020246</name>
</gene>
<keyword evidence="3" id="KW-0862">Zinc</keyword>
<comment type="caution">
    <text evidence="8">The sequence shown here is derived from an EMBL/GenBank/DDBJ whole genome shotgun (WGS) entry which is preliminary data.</text>
</comment>
<dbReference type="PANTHER" id="PTHR13510:SF44">
    <property type="entry name" value="RABENOSYN-5"/>
    <property type="match status" value="1"/>
</dbReference>
<dbReference type="Gene3D" id="3.30.40.10">
    <property type="entry name" value="Zinc/RING finger domain, C3HC4 (zinc finger)"/>
    <property type="match status" value="1"/>
</dbReference>
<dbReference type="Pfam" id="PF11464">
    <property type="entry name" value="Rbsn"/>
    <property type="match status" value="1"/>
</dbReference>
<dbReference type="InterPro" id="IPR000306">
    <property type="entry name" value="Znf_FYVE"/>
</dbReference>
<dbReference type="SUPFAM" id="SSF57903">
    <property type="entry name" value="FYVE/PHD zinc finger"/>
    <property type="match status" value="1"/>
</dbReference>
<keyword evidence="1" id="KW-0479">Metal-binding</keyword>
<feature type="domain" description="C2H2-type" evidence="6">
    <location>
        <begin position="11"/>
        <end position="39"/>
    </location>
</feature>
<dbReference type="InterPro" id="IPR021565">
    <property type="entry name" value="Rbsn_Rab-bd"/>
</dbReference>
<evidence type="ECO:0000256" key="4">
    <source>
        <dbReference type="PROSITE-ProRule" id="PRU00042"/>
    </source>
</evidence>
<dbReference type="EMBL" id="JALNTZ010000006">
    <property type="protein sequence ID" value="KAJ3648442.1"/>
    <property type="molecule type" value="Genomic_DNA"/>
</dbReference>
<dbReference type="SUPFAM" id="SSF140125">
    <property type="entry name" value="Rabenosyn-5 Rab-binding domain-like"/>
    <property type="match status" value="1"/>
</dbReference>
<name>A0AA38MA43_9CUCU</name>
<dbReference type="GO" id="GO:0008270">
    <property type="term" value="F:zinc ion binding"/>
    <property type="evidence" value="ECO:0007669"/>
    <property type="project" value="UniProtKB-KW"/>
</dbReference>
<dbReference type="InterPro" id="IPR036531">
    <property type="entry name" value="Rbsn_Rab-bd_sf"/>
</dbReference>
<protein>
    <recommendedName>
        <fullName evidence="10">Rabenosyn-5</fullName>
    </recommendedName>
</protein>
<evidence type="ECO:0000256" key="1">
    <source>
        <dbReference type="ARBA" id="ARBA00022723"/>
    </source>
</evidence>
<dbReference type="InterPro" id="IPR017455">
    <property type="entry name" value="Znf_FYVE-rel"/>
</dbReference>
<dbReference type="InterPro" id="IPR052727">
    <property type="entry name" value="Rab4/Rab5_effector"/>
</dbReference>
<evidence type="ECO:0000313" key="9">
    <source>
        <dbReference type="Proteomes" id="UP001168821"/>
    </source>
</evidence>
<dbReference type="Proteomes" id="UP001168821">
    <property type="component" value="Unassembled WGS sequence"/>
</dbReference>
<dbReference type="PROSITE" id="PS50157">
    <property type="entry name" value="ZINC_FINGER_C2H2_2"/>
    <property type="match status" value="1"/>
</dbReference>
<evidence type="ECO:0000256" key="2">
    <source>
        <dbReference type="ARBA" id="ARBA00022771"/>
    </source>
</evidence>
<dbReference type="PROSITE" id="PS00028">
    <property type="entry name" value="ZINC_FINGER_C2H2_1"/>
    <property type="match status" value="1"/>
</dbReference>
<dbReference type="Pfam" id="PF01363">
    <property type="entry name" value="FYVE"/>
    <property type="match status" value="1"/>
</dbReference>
<proteinExistence type="predicted"/>
<evidence type="ECO:0000313" key="8">
    <source>
        <dbReference type="EMBL" id="KAJ3648442.1"/>
    </source>
</evidence>
<organism evidence="8 9">
    <name type="scientific">Zophobas morio</name>
    <dbReference type="NCBI Taxonomy" id="2755281"/>
    <lineage>
        <taxon>Eukaryota</taxon>
        <taxon>Metazoa</taxon>
        <taxon>Ecdysozoa</taxon>
        <taxon>Arthropoda</taxon>
        <taxon>Hexapoda</taxon>
        <taxon>Insecta</taxon>
        <taxon>Pterygota</taxon>
        <taxon>Neoptera</taxon>
        <taxon>Endopterygota</taxon>
        <taxon>Coleoptera</taxon>
        <taxon>Polyphaga</taxon>
        <taxon>Cucujiformia</taxon>
        <taxon>Tenebrionidae</taxon>
        <taxon>Zophobas</taxon>
    </lineage>
</organism>
<evidence type="ECO:0000256" key="3">
    <source>
        <dbReference type="ARBA" id="ARBA00022833"/>
    </source>
</evidence>
<feature type="coiled-coil region" evidence="5">
    <location>
        <begin position="404"/>
        <end position="431"/>
    </location>
</feature>
<keyword evidence="9" id="KW-1185">Reference proteome</keyword>
<keyword evidence="2 4" id="KW-0863">Zinc-finger</keyword>
<dbReference type="PANTHER" id="PTHR13510">
    <property type="entry name" value="FYVE-FINGER-CONTAINING RAB5 EFFECTOR PROTEIN RABENOSYN-5-RELATED"/>
    <property type="match status" value="1"/>
</dbReference>
<sequence length="434" mass="50373">MAEANLIKEGFLCPICHKDLRSPNNLIAHFQDLHSEEQDILKSIKDLYGKAKKKILKLDEQDLELFKNELTLEKHYLEISEPQNPGQIRSHTDFFKAVRRERLDHRTTETNKLIIRLDRLLRFYGSDRKQQEQELVAWLDGTTVTRCPSCAASFNITRRQHHCRLCGSIMCNSCSYFLPYETAQAIVAPVHNVDVNNREQVSGKESDSLRICNHCLGMLECRRRVQMEQMRQPLICQLYNHLQNLKSQTQSSVDLYLKMYNSLTSGETTFHLQDTQALRSTIAKKAESIDILSKKIASLPSEEETPKFVLLQNSIRRATSNYIKEYLLTLPAPPSIQELEKIKRERSLRNVEEESYLAVRTNIKKVTVTTGWSPSTVNNDNTEAEDPLIEQMNIVRNYIEQARKAQRFEEVASLQENLKMLKETYRQQQLVKDT</sequence>
<evidence type="ECO:0008006" key="10">
    <source>
        <dbReference type="Google" id="ProtNLM"/>
    </source>
</evidence>
<dbReference type="InterPro" id="IPR011011">
    <property type="entry name" value="Znf_FYVE_PHD"/>
</dbReference>
<dbReference type="InterPro" id="IPR013083">
    <property type="entry name" value="Znf_RING/FYVE/PHD"/>
</dbReference>
<dbReference type="PROSITE" id="PS50178">
    <property type="entry name" value="ZF_FYVE"/>
    <property type="match status" value="1"/>
</dbReference>
<dbReference type="AlphaFoldDB" id="A0AA38MA43"/>
<dbReference type="InterPro" id="IPR013087">
    <property type="entry name" value="Znf_C2H2_type"/>
</dbReference>
<keyword evidence="5" id="KW-0175">Coiled coil</keyword>
<evidence type="ECO:0000259" key="7">
    <source>
        <dbReference type="PROSITE" id="PS50178"/>
    </source>
</evidence>
<evidence type="ECO:0000259" key="6">
    <source>
        <dbReference type="PROSITE" id="PS50157"/>
    </source>
</evidence>
<dbReference type="Gene3D" id="4.10.860.20">
    <property type="entry name" value="Rabenosyn, Rab binding domain"/>
    <property type="match status" value="1"/>
</dbReference>
<feature type="domain" description="FYVE-type" evidence="7">
    <location>
        <begin position="141"/>
        <end position="220"/>
    </location>
</feature>
<dbReference type="SMART" id="SM00064">
    <property type="entry name" value="FYVE"/>
    <property type="match status" value="1"/>
</dbReference>